<feature type="transmembrane region" description="Helical" evidence="1">
    <location>
        <begin position="141"/>
        <end position="161"/>
    </location>
</feature>
<dbReference type="EMBL" id="FUZZ01000002">
    <property type="protein sequence ID" value="SKD06755.1"/>
    <property type="molecule type" value="Genomic_DNA"/>
</dbReference>
<evidence type="ECO:0000256" key="1">
    <source>
        <dbReference type="SAM" id="Phobius"/>
    </source>
</evidence>
<keyword evidence="1" id="KW-0812">Transmembrane</keyword>
<feature type="transmembrane region" description="Helical" evidence="1">
    <location>
        <begin position="86"/>
        <end position="105"/>
    </location>
</feature>
<reference evidence="2 3" key="1">
    <citation type="submission" date="2017-02" db="EMBL/GenBank/DDBJ databases">
        <authorList>
            <person name="Peterson S.W."/>
        </authorList>
    </citation>
    <scope>NUCLEOTIDE SEQUENCE [LARGE SCALE GENOMIC DNA]</scope>
    <source>
        <strain evidence="2 3">DSM 18108</strain>
    </source>
</reference>
<evidence type="ECO:0000313" key="2">
    <source>
        <dbReference type="EMBL" id="SKD06755.1"/>
    </source>
</evidence>
<feature type="transmembrane region" description="Helical" evidence="1">
    <location>
        <begin position="111"/>
        <end position="129"/>
    </location>
</feature>
<accession>A0A1T5P1X5</accession>
<keyword evidence="3" id="KW-1185">Reference proteome</keyword>
<sequence>MYYERKRIIRDMSKGKNKEFVNPTGAGPVSSIVLAIVRIVLGINLLYTDPLSSRFRYLFIILFLISVARHLLYYFSKPKPDNIYNFLLDLVTPCLYGFILFHVLSVYQSEFLSLSVSIFLPAIIYCFLFGGAPVPVMSKGIFWGGLLSYVLTFLLAVNYAFDTSNPSVEKYFLANKYYTTAPYDHGTAGGNVYYFDLIHADSISNPAQWVEVNQKTYGQYRSSQKYKRMKIEDAEFMILDKKETSFAKRQYYFLLQEVNGPFEAKHMEEPEYAKFEEGDTFHIEKHKGLLGVRWVTYW</sequence>
<protein>
    <submittedName>
        <fullName evidence="2">Uncharacterized protein</fullName>
    </submittedName>
</protein>
<evidence type="ECO:0000313" key="3">
    <source>
        <dbReference type="Proteomes" id="UP000190166"/>
    </source>
</evidence>
<keyword evidence="1" id="KW-1133">Transmembrane helix</keyword>
<proteinExistence type="predicted"/>
<keyword evidence="1" id="KW-0472">Membrane</keyword>
<feature type="transmembrane region" description="Helical" evidence="1">
    <location>
        <begin position="20"/>
        <end position="43"/>
    </location>
</feature>
<gene>
    <name evidence="2" type="ORF">SAMN05660461_3546</name>
</gene>
<dbReference type="Proteomes" id="UP000190166">
    <property type="component" value="Unassembled WGS sequence"/>
</dbReference>
<name>A0A1T5P1X5_9BACT</name>
<organism evidence="2 3">
    <name type="scientific">Chitinophaga ginsengisegetis</name>
    <dbReference type="NCBI Taxonomy" id="393003"/>
    <lineage>
        <taxon>Bacteria</taxon>
        <taxon>Pseudomonadati</taxon>
        <taxon>Bacteroidota</taxon>
        <taxon>Chitinophagia</taxon>
        <taxon>Chitinophagales</taxon>
        <taxon>Chitinophagaceae</taxon>
        <taxon>Chitinophaga</taxon>
    </lineage>
</organism>
<dbReference type="AlphaFoldDB" id="A0A1T5P1X5"/>
<feature type="transmembrane region" description="Helical" evidence="1">
    <location>
        <begin position="55"/>
        <end position="74"/>
    </location>
</feature>